<proteinExistence type="predicted"/>
<dbReference type="KEGG" id="vg:8676544"/>
<accession>D2IYT3</accession>
<keyword evidence="2" id="KW-1185">Reference proteome</keyword>
<gene>
    <name evidence="1" type="primary">gp11</name>
</gene>
<organism evidence="1 2">
    <name type="scientific">Enterococcus phage phiFL1A</name>
    <dbReference type="NCBI Taxonomy" id="673832"/>
    <lineage>
        <taxon>Viruses</taxon>
        <taxon>Duplodnaviria</taxon>
        <taxon>Heunggongvirae</taxon>
        <taxon>Uroviricota</taxon>
        <taxon>Caudoviricetes</taxon>
        <taxon>Phifelvirus</taxon>
        <taxon>Phifelvirus FL1</taxon>
    </lineage>
</organism>
<dbReference type="Proteomes" id="UP000000633">
    <property type="component" value="Segment"/>
</dbReference>
<evidence type="ECO:0000313" key="1">
    <source>
        <dbReference type="EMBL" id="ACZ63710.1"/>
    </source>
</evidence>
<evidence type="ECO:0000313" key="2">
    <source>
        <dbReference type="Proteomes" id="UP000000633"/>
    </source>
</evidence>
<protein>
    <submittedName>
        <fullName evidence="1">Uncharacterized protein</fullName>
    </submittedName>
</protein>
<reference evidence="1 2" key="1">
    <citation type="journal article" date="2010" name="J. Bacteriol.">
        <title>Comparative genomics and transduction potential of Enterococcus faecalis temperate bacteriophages.</title>
        <authorList>
            <person name="Yasmin A."/>
            <person name="Kenny J.G."/>
            <person name="Shankar J."/>
            <person name="Darby A.C."/>
            <person name="Hall N."/>
            <person name="Edwards C."/>
            <person name="Horsburgh M.J."/>
        </authorList>
    </citation>
    <scope>NUCLEOTIDE SEQUENCE</scope>
    <source>
        <strain evidence="1">PhiFL1A</strain>
    </source>
</reference>
<sequence>MKAIREARLIGAFLVMIALGVLLKNHFSMPILATLSSPFFIHWFFNWDEAKYQYSKKGGDKNIPFIN</sequence>
<dbReference type="GeneID" id="8676544"/>
<dbReference type="RefSeq" id="YP_003347468.1">
    <property type="nucleotide sequence ID" value="NC_013646.1"/>
</dbReference>
<name>D2IYT3_9CAUD</name>
<dbReference type="OrthoDB" id="36950at10239"/>
<dbReference type="EMBL" id="GQ478081">
    <property type="protein sequence ID" value="ACZ63710.1"/>
    <property type="molecule type" value="Genomic_DNA"/>
</dbReference>